<keyword evidence="1" id="KW-0472">Membrane</keyword>
<gene>
    <name evidence="2" type="ORF">METZ01_LOCUS378161</name>
</gene>
<name>A0A382TUK7_9ZZZZ</name>
<reference evidence="2" key="1">
    <citation type="submission" date="2018-05" db="EMBL/GenBank/DDBJ databases">
        <authorList>
            <person name="Lanie J.A."/>
            <person name="Ng W.-L."/>
            <person name="Kazmierczak K.M."/>
            <person name="Andrzejewski T.M."/>
            <person name="Davidsen T.M."/>
            <person name="Wayne K.J."/>
            <person name="Tettelin H."/>
            <person name="Glass J.I."/>
            <person name="Rusch D."/>
            <person name="Podicherti R."/>
            <person name="Tsui H.-C.T."/>
            <person name="Winkler M.E."/>
        </authorList>
    </citation>
    <scope>NUCLEOTIDE SEQUENCE</scope>
</reference>
<proteinExistence type="predicted"/>
<evidence type="ECO:0000256" key="1">
    <source>
        <dbReference type="SAM" id="Phobius"/>
    </source>
</evidence>
<keyword evidence="1" id="KW-1133">Transmembrane helix</keyword>
<evidence type="ECO:0000313" key="2">
    <source>
        <dbReference type="EMBL" id="SVD25307.1"/>
    </source>
</evidence>
<organism evidence="2">
    <name type="scientific">marine metagenome</name>
    <dbReference type="NCBI Taxonomy" id="408172"/>
    <lineage>
        <taxon>unclassified sequences</taxon>
        <taxon>metagenomes</taxon>
        <taxon>ecological metagenomes</taxon>
    </lineage>
</organism>
<dbReference type="EMBL" id="UINC01139016">
    <property type="protein sequence ID" value="SVD25307.1"/>
    <property type="molecule type" value="Genomic_DNA"/>
</dbReference>
<protein>
    <submittedName>
        <fullName evidence="2">Uncharacterized protein</fullName>
    </submittedName>
</protein>
<dbReference type="AlphaFoldDB" id="A0A382TUK7"/>
<accession>A0A382TUK7</accession>
<sequence length="39" mass="4722">MGRERPTAWLEAACFFVTFTAELYGFLEFFSNEFGYMWR</sequence>
<feature type="transmembrane region" description="Helical" evidence="1">
    <location>
        <begin position="7"/>
        <end position="27"/>
    </location>
</feature>
<keyword evidence="1" id="KW-0812">Transmembrane</keyword>